<keyword evidence="1" id="KW-0732">Signal</keyword>
<reference evidence="2" key="1">
    <citation type="submission" date="2019-10" db="EMBL/GenBank/DDBJ databases">
        <title>Muricauda hadale sp. nov., a piezophilic bacterium isolated from hadopelagic water of the Mariana Trench.</title>
        <authorList>
            <person name="Wei Y."/>
        </authorList>
    </citation>
    <scope>NUCLEOTIDE SEQUENCE [LARGE SCALE GENOMIC DNA]</scope>
    <source>
        <strain evidence="2">MT-229</strain>
    </source>
</reference>
<protein>
    <submittedName>
        <fullName evidence="2">DUF4251 domain-containing protein</fullName>
    </submittedName>
</protein>
<dbReference type="OrthoDB" id="1448121at2"/>
<dbReference type="SUPFAM" id="SSF56954">
    <property type="entry name" value="Outer membrane efflux proteins (OEP)"/>
    <property type="match status" value="1"/>
</dbReference>
<feature type="signal peptide" evidence="1">
    <location>
        <begin position="1"/>
        <end position="35"/>
    </location>
</feature>
<dbReference type="Gene3D" id="2.40.128.410">
    <property type="match status" value="1"/>
</dbReference>
<comment type="caution">
    <text evidence="2">The sequence shown here is derived from an EMBL/GenBank/DDBJ whole genome shotgun (WGS) entry which is preliminary data.</text>
</comment>
<evidence type="ECO:0000313" key="3">
    <source>
        <dbReference type="Proteomes" id="UP000319204"/>
    </source>
</evidence>
<sequence>MSPRIRIFNRLNPLMMKTRTTYGFALLMLLAMACASGPRSQATPAELAAFEKLISDKSFQIDASWAQPMASQGLNSIANAGLLPRGSTASRIDIGGSGGYLRIVGDSVMADLPYFGERQMGGAYNPQKGGIQFNAIPKEFTLEPNKKGDGKTVRFNITHDQEAYRVIAQIYPSNFSSITIASTHRTTIWYQGTVSEYKREK</sequence>
<feature type="chain" id="PRO_5024287004" evidence="1">
    <location>
        <begin position="36"/>
        <end position="201"/>
    </location>
</feature>
<dbReference type="PROSITE" id="PS51257">
    <property type="entry name" value="PROKAR_LIPOPROTEIN"/>
    <property type="match status" value="1"/>
</dbReference>
<accession>A0A5N5IWD2</accession>
<organism evidence="2 3">
    <name type="scientific">Flagellimonas hadalis</name>
    <dbReference type="NCBI Taxonomy" id="2597517"/>
    <lineage>
        <taxon>Bacteria</taxon>
        <taxon>Pseudomonadati</taxon>
        <taxon>Bacteroidota</taxon>
        <taxon>Flavobacteriia</taxon>
        <taxon>Flavobacteriales</taxon>
        <taxon>Flavobacteriaceae</taxon>
        <taxon>Flagellimonas</taxon>
    </lineage>
</organism>
<evidence type="ECO:0000256" key="1">
    <source>
        <dbReference type="SAM" id="SignalP"/>
    </source>
</evidence>
<dbReference type="EMBL" id="VNIK02000001">
    <property type="protein sequence ID" value="KAB5491739.1"/>
    <property type="molecule type" value="Genomic_DNA"/>
</dbReference>
<dbReference type="Pfam" id="PF14059">
    <property type="entry name" value="DUF4251"/>
    <property type="match status" value="1"/>
</dbReference>
<name>A0A5N5IWD2_9FLAO</name>
<gene>
    <name evidence="2" type="ORF">FOT42_001960</name>
</gene>
<proteinExistence type="predicted"/>
<dbReference type="AlphaFoldDB" id="A0A5N5IWD2"/>
<dbReference type="InterPro" id="IPR025347">
    <property type="entry name" value="DUF4251"/>
</dbReference>
<evidence type="ECO:0000313" key="2">
    <source>
        <dbReference type="EMBL" id="KAB5491739.1"/>
    </source>
</evidence>
<dbReference type="Proteomes" id="UP000319204">
    <property type="component" value="Unassembled WGS sequence"/>
</dbReference>
<keyword evidence="3" id="KW-1185">Reference proteome</keyword>